<dbReference type="AlphaFoldDB" id="A0A7J6KP94"/>
<dbReference type="OrthoDB" id="436099at2759"/>
<dbReference type="Proteomes" id="UP000591131">
    <property type="component" value="Unassembled WGS sequence"/>
</dbReference>
<gene>
    <name evidence="6" type="ORF">FOL47_002604</name>
</gene>
<dbReference type="GO" id="GO:0031464">
    <property type="term" value="C:Cul4A-RING E3 ubiquitin ligase complex"/>
    <property type="evidence" value="ECO:0007669"/>
    <property type="project" value="TreeGrafter"/>
</dbReference>
<keyword evidence="7" id="KW-1185">Reference proteome</keyword>
<dbReference type="EMBL" id="JAAPAO010001723">
    <property type="protein sequence ID" value="KAF4648968.1"/>
    <property type="molecule type" value="Genomic_DNA"/>
</dbReference>
<name>A0A7J6KP94_PERCH</name>
<keyword evidence="4 5" id="KW-0472">Membrane</keyword>
<evidence type="ECO:0000256" key="1">
    <source>
        <dbReference type="ARBA" id="ARBA00004141"/>
    </source>
</evidence>
<comment type="subcellular location">
    <subcellularLocation>
        <location evidence="1">Membrane</location>
        <topology evidence="1">Multi-pass membrane protein</topology>
    </subcellularLocation>
</comment>
<feature type="transmembrane region" description="Helical" evidence="5">
    <location>
        <begin position="45"/>
        <end position="66"/>
    </location>
</feature>
<evidence type="ECO:0000256" key="3">
    <source>
        <dbReference type="ARBA" id="ARBA00022989"/>
    </source>
</evidence>
<dbReference type="InterPro" id="IPR002781">
    <property type="entry name" value="TM_pro_TauE-like"/>
</dbReference>
<evidence type="ECO:0000256" key="4">
    <source>
        <dbReference type="ARBA" id="ARBA00023136"/>
    </source>
</evidence>
<feature type="transmembrane region" description="Helical" evidence="5">
    <location>
        <begin position="78"/>
        <end position="101"/>
    </location>
</feature>
<dbReference type="PANTHER" id="PTHR14255:SF3">
    <property type="entry name" value="SULFITE EXPORTER TAUE_SAFE FAMILY PROTEIN 5-RELATED"/>
    <property type="match status" value="1"/>
</dbReference>
<evidence type="ECO:0000256" key="2">
    <source>
        <dbReference type="ARBA" id="ARBA00022692"/>
    </source>
</evidence>
<organism evidence="6 7">
    <name type="scientific">Perkinsus chesapeaki</name>
    <name type="common">Clam parasite</name>
    <name type="synonym">Perkinsus andrewsi</name>
    <dbReference type="NCBI Taxonomy" id="330153"/>
    <lineage>
        <taxon>Eukaryota</taxon>
        <taxon>Sar</taxon>
        <taxon>Alveolata</taxon>
        <taxon>Perkinsozoa</taxon>
        <taxon>Perkinsea</taxon>
        <taxon>Perkinsida</taxon>
        <taxon>Perkinsidae</taxon>
        <taxon>Perkinsus</taxon>
    </lineage>
</organism>
<dbReference type="GO" id="GO:0016567">
    <property type="term" value="P:protein ubiquitination"/>
    <property type="evidence" value="ECO:0007669"/>
    <property type="project" value="TreeGrafter"/>
</dbReference>
<evidence type="ECO:0000256" key="5">
    <source>
        <dbReference type="SAM" id="Phobius"/>
    </source>
</evidence>
<keyword evidence="2 5" id="KW-0812">Transmembrane</keyword>
<dbReference type="PANTHER" id="PTHR14255">
    <property type="entry name" value="CEREBLON"/>
    <property type="match status" value="1"/>
</dbReference>
<evidence type="ECO:0000313" key="6">
    <source>
        <dbReference type="EMBL" id="KAF4648968.1"/>
    </source>
</evidence>
<evidence type="ECO:0000313" key="7">
    <source>
        <dbReference type="Proteomes" id="UP000591131"/>
    </source>
</evidence>
<dbReference type="GO" id="GO:0016020">
    <property type="term" value="C:membrane"/>
    <property type="evidence" value="ECO:0007669"/>
    <property type="project" value="UniProtKB-SubCell"/>
</dbReference>
<proteinExistence type="predicted"/>
<feature type="transmembrane region" description="Helical" evidence="5">
    <location>
        <begin position="174"/>
        <end position="198"/>
    </location>
</feature>
<accession>A0A7J6KP94</accession>
<protein>
    <submittedName>
        <fullName evidence="6">Uncharacterized protein</fullName>
    </submittedName>
</protein>
<feature type="transmembrane region" description="Helical" evidence="5">
    <location>
        <begin position="7"/>
        <end position="25"/>
    </location>
</feature>
<comment type="caution">
    <text evidence="6">The sequence shown here is derived from an EMBL/GenBank/DDBJ whole genome shotgun (WGS) entry which is preliminary data.</text>
</comment>
<sequence>MPNKKQLVVFVVLVLFTWAVCLIFPPLRGTSPSESIVDVPYCETVYWILAAVQAVILLTIPISFIAVERSSNTLKVGLILGVAMIVVGLVSSMVGIGGGILMNPLVLALGLDPKQATATTAVIIFVTSSSTALSFALGGYFPPSSDMWILIMPFFGALLGKTIIAKLISMTGRLSVLVILLGTVVAIGGIVTLVTGILNTIDNAEAGQNVLEFGDFC</sequence>
<feature type="transmembrane region" description="Helical" evidence="5">
    <location>
        <begin position="148"/>
        <end position="168"/>
    </location>
</feature>
<reference evidence="6 7" key="1">
    <citation type="submission" date="2020-04" db="EMBL/GenBank/DDBJ databases">
        <title>Perkinsus chesapeaki whole genome sequence.</title>
        <authorList>
            <person name="Bogema D.R."/>
        </authorList>
    </citation>
    <scope>NUCLEOTIDE SEQUENCE [LARGE SCALE GENOMIC DNA]</scope>
    <source>
        <strain evidence="6">ATCC PRA-425</strain>
    </source>
</reference>
<dbReference type="Pfam" id="PF01925">
    <property type="entry name" value="TauE"/>
    <property type="match status" value="1"/>
</dbReference>
<keyword evidence="3 5" id="KW-1133">Transmembrane helix</keyword>